<protein>
    <recommendedName>
        <fullName evidence="4">MFS transporter</fullName>
    </recommendedName>
</protein>
<feature type="transmembrane region" description="Helical" evidence="1">
    <location>
        <begin position="44"/>
        <end position="61"/>
    </location>
</feature>
<sequence length="146" mass="14694">MTTPEPRARRTLSTGRLLVAGTAAVLAVGALWLAFTLAGEPDTAAGALVGGGGFIVLMAVLRWRAARQGPSSASGFGRALLGTADERDKTIFSSSLAYVGLAAFLANAVGMAAVALGADGATVIGAIEWLLLAVLVGSSIVLSRRL</sequence>
<feature type="transmembrane region" description="Helical" evidence="1">
    <location>
        <begin position="96"/>
        <end position="117"/>
    </location>
</feature>
<gene>
    <name evidence="2" type="ORF">J4035_09225</name>
</gene>
<keyword evidence="1" id="KW-0812">Transmembrane</keyword>
<keyword evidence="1" id="KW-0472">Membrane</keyword>
<dbReference type="RefSeq" id="WP_208214602.1">
    <property type="nucleotide sequence ID" value="NZ_CP074404.1"/>
</dbReference>
<reference evidence="2 3" key="1">
    <citation type="submission" date="2021-03" db="EMBL/GenBank/DDBJ databases">
        <title>novel species in genus Cellulomonas.</title>
        <authorList>
            <person name="Zhang G."/>
        </authorList>
    </citation>
    <scope>NUCLEOTIDE SEQUENCE [LARGE SCALE GENOMIC DNA]</scope>
    <source>
        <strain evidence="3">zg-ZUI188</strain>
    </source>
</reference>
<keyword evidence="3" id="KW-1185">Reference proteome</keyword>
<evidence type="ECO:0000256" key="1">
    <source>
        <dbReference type="SAM" id="Phobius"/>
    </source>
</evidence>
<organism evidence="2 3">
    <name type="scientific">Cellulomonas fengjieae</name>
    <dbReference type="NCBI Taxonomy" id="2819978"/>
    <lineage>
        <taxon>Bacteria</taxon>
        <taxon>Bacillati</taxon>
        <taxon>Actinomycetota</taxon>
        <taxon>Actinomycetes</taxon>
        <taxon>Micrococcales</taxon>
        <taxon>Cellulomonadaceae</taxon>
        <taxon>Cellulomonas</taxon>
    </lineage>
</organism>
<dbReference type="EMBL" id="JAGFBM010000003">
    <property type="protein sequence ID" value="MBO3084820.1"/>
    <property type="molecule type" value="Genomic_DNA"/>
</dbReference>
<evidence type="ECO:0000313" key="3">
    <source>
        <dbReference type="Proteomes" id="UP000678317"/>
    </source>
</evidence>
<feature type="transmembrane region" description="Helical" evidence="1">
    <location>
        <begin position="17"/>
        <end position="38"/>
    </location>
</feature>
<accession>A0ABS3SGD9</accession>
<evidence type="ECO:0008006" key="4">
    <source>
        <dbReference type="Google" id="ProtNLM"/>
    </source>
</evidence>
<name>A0ABS3SGD9_9CELL</name>
<comment type="caution">
    <text evidence="2">The sequence shown here is derived from an EMBL/GenBank/DDBJ whole genome shotgun (WGS) entry which is preliminary data.</text>
</comment>
<evidence type="ECO:0000313" key="2">
    <source>
        <dbReference type="EMBL" id="MBO3084820.1"/>
    </source>
</evidence>
<feature type="transmembrane region" description="Helical" evidence="1">
    <location>
        <begin position="123"/>
        <end position="142"/>
    </location>
</feature>
<dbReference type="Proteomes" id="UP000678317">
    <property type="component" value="Unassembled WGS sequence"/>
</dbReference>
<proteinExistence type="predicted"/>
<keyword evidence="1" id="KW-1133">Transmembrane helix</keyword>